<gene>
    <name evidence="1" type="ORF">LCGC14_0245500</name>
</gene>
<proteinExistence type="predicted"/>
<reference evidence="1" key="1">
    <citation type="journal article" date="2015" name="Nature">
        <title>Complex archaea that bridge the gap between prokaryotes and eukaryotes.</title>
        <authorList>
            <person name="Spang A."/>
            <person name="Saw J.H."/>
            <person name="Jorgensen S.L."/>
            <person name="Zaremba-Niedzwiedzka K."/>
            <person name="Martijn J."/>
            <person name="Lind A.E."/>
            <person name="van Eijk R."/>
            <person name="Schleper C."/>
            <person name="Guy L."/>
            <person name="Ettema T.J."/>
        </authorList>
    </citation>
    <scope>NUCLEOTIDE SEQUENCE</scope>
</reference>
<organism evidence="1">
    <name type="scientific">marine sediment metagenome</name>
    <dbReference type="NCBI Taxonomy" id="412755"/>
    <lineage>
        <taxon>unclassified sequences</taxon>
        <taxon>metagenomes</taxon>
        <taxon>ecological metagenomes</taxon>
    </lineage>
</organism>
<dbReference type="EMBL" id="LAZR01000126">
    <property type="protein sequence ID" value="KKN88659.1"/>
    <property type="molecule type" value="Genomic_DNA"/>
</dbReference>
<accession>A0A0F9UAH5</accession>
<sequence length="345" mass="40290">MGKEIFDHSITLKEMSLARLDMVNGIINDYIEKGYNLTLRQLYYRLVTMKEISNKVTEYNRLGSLLTKGRLSGLVDWTAIEDRVRRPRIPYAVSDPKEAIENEHDVYRLDRMEGQSEYIEVWTEKDALSGILYPVTSKYHINLMVNRGYTSITAIYEGFERMYYYLRIGIPVRIIYMGDHDPSGIDMIRDIEDRLLTMMSGARVMRDFERVLNKYITTEEYEEDMELLLEDKRFLIRIGRNQGNYDATKAYMRRYLTVESIALTLGQIEQYDLPPDPAKIKDPRAKGYMNKYGGVSWELDALPPDILTAILDEAITDVVDLDLIEEIKKQEKMDKVVLTKIIEKL</sequence>
<protein>
    <submittedName>
        <fullName evidence="1">Uncharacterized protein</fullName>
    </submittedName>
</protein>
<evidence type="ECO:0000313" key="1">
    <source>
        <dbReference type="EMBL" id="KKN88659.1"/>
    </source>
</evidence>
<comment type="caution">
    <text evidence="1">The sequence shown here is derived from an EMBL/GenBank/DDBJ whole genome shotgun (WGS) entry which is preliminary data.</text>
</comment>
<dbReference type="AlphaFoldDB" id="A0A0F9UAH5"/>
<name>A0A0F9UAH5_9ZZZZ</name>